<keyword evidence="3" id="KW-1185">Reference proteome</keyword>
<dbReference type="Proteomes" id="UP000297239">
    <property type="component" value="Unassembled WGS sequence"/>
</dbReference>
<dbReference type="PANTHER" id="PTHR30373:SF2">
    <property type="entry name" value="UPF0603 PROTEIN YGCG"/>
    <property type="match status" value="1"/>
</dbReference>
<accession>A0A6N4Q051</accession>
<gene>
    <name evidence="2" type="ORF">EHQ18_09195</name>
</gene>
<dbReference type="Gene3D" id="3.10.310.50">
    <property type="match status" value="1"/>
</dbReference>
<evidence type="ECO:0000259" key="1">
    <source>
        <dbReference type="Pfam" id="PF04536"/>
    </source>
</evidence>
<dbReference type="EMBL" id="RQFF01000027">
    <property type="protein sequence ID" value="TGK70615.1"/>
    <property type="molecule type" value="Genomic_DNA"/>
</dbReference>
<evidence type="ECO:0000313" key="2">
    <source>
        <dbReference type="EMBL" id="TGK70615.1"/>
    </source>
</evidence>
<dbReference type="AlphaFoldDB" id="A0A6N4Q051"/>
<dbReference type="RefSeq" id="WP_135637635.1">
    <property type="nucleotide sequence ID" value="NZ_RQFE01000037.1"/>
</dbReference>
<evidence type="ECO:0000313" key="3">
    <source>
        <dbReference type="Proteomes" id="UP000297239"/>
    </source>
</evidence>
<dbReference type="InterPro" id="IPR007621">
    <property type="entry name" value="TPM_dom"/>
</dbReference>
<protein>
    <submittedName>
        <fullName evidence="2">TPM domain-containing protein</fullName>
    </submittedName>
</protein>
<dbReference type="OrthoDB" id="9810918at2"/>
<comment type="caution">
    <text evidence="2">The sequence shown here is derived from an EMBL/GenBank/DDBJ whole genome shotgun (WGS) entry which is preliminary data.</text>
</comment>
<feature type="domain" description="TPM" evidence="1">
    <location>
        <begin position="33"/>
        <end position="154"/>
    </location>
</feature>
<dbReference type="PANTHER" id="PTHR30373">
    <property type="entry name" value="UPF0603 PROTEIN YGCG"/>
    <property type="match status" value="1"/>
</dbReference>
<dbReference type="Pfam" id="PF04536">
    <property type="entry name" value="TPM_phosphatase"/>
    <property type="match status" value="1"/>
</dbReference>
<organism evidence="2 3">
    <name type="scientific">Leptospira kanakyensis</name>
    <dbReference type="NCBI Taxonomy" id="2484968"/>
    <lineage>
        <taxon>Bacteria</taxon>
        <taxon>Pseudomonadati</taxon>
        <taxon>Spirochaetota</taxon>
        <taxon>Spirochaetia</taxon>
        <taxon>Leptospirales</taxon>
        <taxon>Leptospiraceae</taxon>
        <taxon>Leptospira</taxon>
    </lineage>
</organism>
<name>A0A6N4Q051_9LEPT</name>
<reference evidence="2" key="1">
    <citation type="journal article" date="2019" name="PLoS Negl. Trop. Dis.">
        <title>Revisiting the worldwide diversity of Leptospira species in the environment.</title>
        <authorList>
            <person name="Vincent A.T."/>
            <person name="Schiettekatte O."/>
            <person name="Bourhy P."/>
            <person name="Veyrier F.J."/>
            <person name="Picardeau M."/>
        </authorList>
    </citation>
    <scope>NUCLEOTIDE SEQUENCE [LARGE SCALE GENOMIC DNA]</scope>
    <source>
        <strain evidence="2">201800293</strain>
    </source>
</reference>
<proteinExistence type="predicted"/>
<sequence>MKIKVSITILIQLFVLHCSTTQKRNLQPEGYFFDESKIFESEFKKELSDILYYHEKNHSVQIVIHSTNSLNGSTIEEYSLNFANEIEVGHKYLNNGALITIAPNDRKVRIEIGSGLEWVISDNYAKEIVKEIIPYLKEKDYKKGIRLCIDTIITRSKKVSWKIENKTSDRFYKDDLFKIFQFKAKFISEEMTKEKIENENQNKHHLIFETKTADHIRIFTSIHNQYQLEFLKSNDFPLITARLINLNPLTFQLLDFD</sequence>